<keyword evidence="3" id="KW-1185">Reference proteome</keyword>
<organism evidence="2 3">
    <name type="scientific">Tepidibacter formicigenes DSM 15518</name>
    <dbReference type="NCBI Taxonomy" id="1123349"/>
    <lineage>
        <taxon>Bacteria</taxon>
        <taxon>Bacillati</taxon>
        <taxon>Bacillota</taxon>
        <taxon>Clostridia</taxon>
        <taxon>Peptostreptococcales</taxon>
        <taxon>Peptostreptococcaceae</taxon>
        <taxon>Tepidibacter</taxon>
    </lineage>
</organism>
<dbReference type="SUPFAM" id="SSF88723">
    <property type="entry name" value="PIN domain-like"/>
    <property type="match status" value="1"/>
</dbReference>
<dbReference type="InterPro" id="IPR029060">
    <property type="entry name" value="PIN-like_dom_sf"/>
</dbReference>
<proteinExistence type="predicted"/>
<name>A0A1M6SSF6_9FIRM</name>
<dbReference type="Gene3D" id="3.40.50.1010">
    <property type="entry name" value="5'-nuclease"/>
    <property type="match status" value="1"/>
</dbReference>
<dbReference type="RefSeq" id="WP_072890340.1">
    <property type="nucleotide sequence ID" value="NZ_FRAE01000076.1"/>
</dbReference>
<dbReference type="Pfam" id="PF13638">
    <property type="entry name" value="PIN_4"/>
    <property type="match status" value="1"/>
</dbReference>
<dbReference type="AlphaFoldDB" id="A0A1M6SSF6"/>
<protein>
    <submittedName>
        <fullName evidence="2">PIN domain-containing protein</fullName>
    </submittedName>
</protein>
<feature type="domain" description="PIN" evidence="1">
    <location>
        <begin position="141"/>
        <end position="275"/>
    </location>
</feature>
<dbReference type="CDD" id="cd09883">
    <property type="entry name" value="PIN_VapC_PhoHL-ATPase"/>
    <property type="match status" value="1"/>
</dbReference>
<gene>
    <name evidence="2" type="ORF">SAMN02744037_02418</name>
</gene>
<sequence>MKDLSSMLKERNTYLYEQMEEFLKEHSKIYYKPVNTGGNISIIGYSDYHWQKLDLEGRKIQTRLYKELNKQFELIEILMNRLPQNYIEEYKQTIKKVFEYLLQNSQIWISTIDEVVIKVKESFDKIDQLIDQLYSACEMTHVLIPDTNALLTNPNIEKWTFENIDEFEIVLLPTVLQELDKLKVYHANQEVRKKAAGIIKKIKEYRRRGRLTEGVKLSGKNYIRAIAVEPKMENMLSWLDSQNNDDRIIASLIEVCRDMINRPVVLVTADINVQNKVEFANLPFIEPPQND</sequence>
<accession>A0A1M6SSF6</accession>
<dbReference type="InterPro" id="IPR002716">
    <property type="entry name" value="PIN_dom"/>
</dbReference>
<reference evidence="3" key="1">
    <citation type="submission" date="2016-11" db="EMBL/GenBank/DDBJ databases">
        <authorList>
            <person name="Varghese N."/>
            <person name="Submissions S."/>
        </authorList>
    </citation>
    <scope>NUCLEOTIDE SEQUENCE [LARGE SCALE GENOMIC DNA]</scope>
    <source>
        <strain evidence="3">DSM 15518</strain>
    </source>
</reference>
<evidence type="ECO:0000313" key="3">
    <source>
        <dbReference type="Proteomes" id="UP000242497"/>
    </source>
</evidence>
<dbReference type="EMBL" id="FRAE01000076">
    <property type="protein sequence ID" value="SHK47560.1"/>
    <property type="molecule type" value="Genomic_DNA"/>
</dbReference>
<dbReference type="OrthoDB" id="1675724at2"/>
<evidence type="ECO:0000313" key="2">
    <source>
        <dbReference type="EMBL" id="SHK47560.1"/>
    </source>
</evidence>
<dbReference type="Proteomes" id="UP000242497">
    <property type="component" value="Unassembled WGS sequence"/>
</dbReference>
<dbReference type="STRING" id="1123349.SAMN02744037_02418"/>
<evidence type="ECO:0000259" key="1">
    <source>
        <dbReference type="SMART" id="SM00670"/>
    </source>
</evidence>
<dbReference type="SMART" id="SM00670">
    <property type="entry name" value="PINc"/>
    <property type="match status" value="1"/>
</dbReference>